<dbReference type="InterPro" id="IPR036291">
    <property type="entry name" value="NAD(P)-bd_dom_sf"/>
</dbReference>
<dbReference type="InterPro" id="IPR006311">
    <property type="entry name" value="TAT_signal"/>
</dbReference>
<evidence type="ECO:0000313" key="5">
    <source>
        <dbReference type="EMBL" id="EGD08650.1"/>
    </source>
</evidence>
<dbReference type="InterPro" id="IPR000683">
    <property type="entry name" value="Gfo/Idh/MocA-like_OxRdtase_N"/>
</dbReference>
<dbReference type="Proteomes" id="UP000003299">
    <property type="component" value="Unassembled WGS sequence"/>
</dbReference>
<dbReference type="SUPFAM" id="SSF55347">
    <property type="entry name" value="Glyceraldehyde-3-phosphate dehydrogenase-like, C-terminal domain"/>
    <property type="match status" value="1"/>
</dbReference>
<dbReference type="PANTHER" id="PTHR22604:SF105">
    <property type="entry name" value="TRANS-1,2-DIHYDROBENZENE-1,2-DIOL DEHYDROGENASE"/>
    <property type="match status" value="1"/>
</dbReference>
<dbReference type="GO" id="GO:0016491">
    <property type="term" value="F:oxidoreductase activity"/>
    <property type="evidence" value="ECO:0007669"/>
    <property type="project" value="UniProtKB-KW"/>
</dbReference>
<feature type="domain" description="Gfo/Idh/MocA-like oxidoreductase N-terminal" evidence="3">
    <location>
        <begin position="59"/>
        <end position="183"/>
    </location>
</feature>
<dbReference type="Pfam" id="PF22725">
    <property type="entry name" value="GFO_IDH_MocA_C3"/>
    <property type="match status" value="1"/>
</dbReference>
<comment type="caution">
    <text evidence="5">The sequence shown here is derived from an EMBL/GenBank/DDBJ whole genome shotgun (WGS) entry which is preliminary data.</text>
</comment>
<evidence type="ECO:0000256" key="1">
    <source>
        <dbReference type="ARBA" id="ARBA00010928"/>
    </source>
</evidence>
<dbReference type="InterPro" id="IPR050984">
    <property type="entry name" value="Gfo/Idh/MocA_domain"/>
</dbReference>
<proteinExistence type="inferred from homology"/>
<evidence type="ECO:0000313" key="6">
    <source>
        <dbReference type="Proteomes" id="UP000003299"/>
    </source>
</evidence>
<gene>
    <name evidence="5" type="ORF">XVE_3085</name>
</gene>
<evidence type="ECO:0000259" key="3">
    <source>
        <dbReference type="Pfam" id="PF01408"/>
    </source>
</evidence>
<dbReference type="eggNOG" id="COG0673">
    <property type="taxonomic scope" value="Bacteria"/>
</dbReference>
<dbReference type="PROSITE" id="PS51318">
    <property type="entry name" value="TAT"/>
    <property type="match status" value="1"/>
</dbReference>
<dbReference type="SUPFAM" id="SSF51735">
    <property type="entry name" value="NAD(P)-binding Rossmann-fold domains"/>
    <property type="match status" value="1"/>
</dbReference>
<reference evidence="5 6" key="1">
    <citation type="journal article" date="2011" name="BMC Genomics">
        <title>Comparative genomics reveals diversity among xanthomonads infecting tomato and pepper.</title>
        <authorList>
            <person name="Potnis N."/>
            <person name="Krasileva K."/>
            <person name="Chow V."/>
            <person name="Almeida N.F."/>
            <person name="Patil P.B."/>
            <person name="Ryan R.P."/>
            <person name="Sharlach M."/>
            <person name="Behlau F."/>
            <person name="Dow J.M."/>
            <person name="Momol M.T."/>
            <person name="White F.F."/>
            <person name="Preston J.F."/>
            <person name="Vinatzer B.A."/>
            <person name="Koebnik R."/>
            <person name="Setubal J.C."/>
            <person name="Norman D.J."/>
            <person name="Staskawicz B.J."/>
            <person name="Jones J.B."/>
        </authorList>
    </citation>
    <scope>NUCLEOTIDE SEQUENCE [LARGE SCALE GENOMIC DNA]</scope>
    <source>
        <strain evidence="5 6">ATCC 35937</strain>
    </source>
</reference>
<dbReference type="GO" id="GO:0000166">
    <property type="term" value="F:nucleotide binding"/>
    <property type="evidence" value="ECO:0007669"/>
    <property type="project" value="InterPro"/>
</dbReference>
<dbReference type="Pfam" id="PF01408">
    <property type="entry name" value="GFO_IDH_MocA"/>
    <property type="match status" value="1"/>
</dbReference>
<evidence type="ECO:0000256" key="2">
    <source>
        <dbReference type="ARBA" id="ARBA00023002"/>
    </source>
</evidence>
<dbReference type="InterPro" id="IPR008354">
    <property type="entry name" value="Glc-Fru_OxRdtase_bac"/>
</dbReference>
<name>F0BFS1_9XANT</name>
<keyword evidence="2" id="KW-0560">Oxidoreductase</keyword>
<dbReference type="Gene3D" id="3.40.50.720">
    <property type="entry name" value="NAD(P)-binding Rossmann-like Domain"/>
    <property type="match status" value="1"/>
</dbReference>
<dbReference type="InterPro" id="IPR055170">
    <property type="entry name" value="GFO_IDH_MocA-like_dom"/>
</dbReference>
<feature type="domain" description="GFO/IDH/MocA-like oxidoreductase" evidence="4">
    <location>
        <begin position="193"/>
        <end position="310"/>
    </location>
</feature>
<dbReference type="Gene3D" id="3.30.360.10">
    <property type="entry name" value="Dihydrodipicolinate Reductase, domain 2"/>
    <property type="match status" value="1"/>
</dbReference>
<dbReference type="EMBL" id="AEQV01000112">
    <property type="protein sequence ID" value="EGD08650.1"/>
    <property type="molecule type" value="Genomic_DNA"/>
</dbReference>
<protein>
    <submittedName>
        <fullName evidence="5">Putative dehydrogenase</fullName>
    </submittedName>
</protein>
<dbReference type="PRINTS" id="PR01775">
    <property type="entry name" value="GLFROXRDTASE"/>
</dbReference>
<sequence>MACMLPLVKRWSLIFTTKEVCMSVESVTRRRLLAAFGGAGILLGAPAWALPKKKPGKPLNVALAGLGSYASEQLAPGLALTKHCKLAGIVTGTPSKIAQWQSKYGIADRNVYNYDNFDRIADNDDIDVVYIVTPTHLHAPLALRAAAAGKHVWCEKPMAMHAGECEAMIAACKRNKVALTIGYRMQHEPNTRRLIAMASEKPFGAMQRVRAEAGYNGYRDTTKADRPWRLRSQFGGGAMYDMGVYPLNAARYTVGAEPLAVTAKRWTDRPELFDEVDEHMDFTLEFPNSVRAACKTSFGANMNVLRAECERGWYELSPFQSYQGVTGKASDGRVFDAKVPHQQALQMDEDALAIMNGTPLRAPGEEGLRDIRIVDAIYRSAREGSKRIVL</sequence>
<organism evidence="5 6">
    <name type="scientific">Xanthomonas vesicatoria ATCC 35937</name>
    <dbReference type="NCBI Taxonomy" id="925775"/>
    <lineage>
        <taxon>Bacteria</taxon>
        <taxon>Pseudomonadati</taxon>
        <taxon>Pseudomonadota</taxon>
        <taxon>Gammaproteobacteria</taxon>
        <taxon>Lysobacterales</taxon>
        <taxon>Lysobacteraceae</taxon>
        <taxon>Xanthomonas</taxon>
    </lineage>
</organism>
<accession>F0BFS1</accession>
<dbReference type="PANTHER" id="PTHR22604">
    <property type="entry name" value="OXIDOREDUCTASES"/>
    <property type="match status" value="1"/>
</dbReference>
<evidence type="ECO:0000259" key="4">
    <source>
        <dbReference type="Pfam" id="PF22725"/>
    </source>
</evidence>
<comment type="similarity">
    <text evidence="1">Belongs to the Gfo/Idh/MocA family.</text>
</comment>
<dbReference type="AlphaFoldDB" id="F0BFS1"/>